<proteinExistence type="predicted"/>
<dbReference type="Proteomes" id="UP001634747">
    <property type="component" value="Unassembled WGS sequence"/>
</dbReference>
<comment type="caution">
    <text evidence="1">The sequence shown here is derived from an EMBL/GenBank/DDBJ whole genome shotgun (WGS) entry which is preliminary data.</text>
</comment>
<evidence type="ECO:0000313" key="2">
    <source>
        <dbReference type="Proteomes" id="UP001634747"/>
    </source>
</evidence>
<gene>
    <name evidence="1" type="ORF">ACK2TP_09430</name>
</gene>
<reference evidence="1 2" key="1">
    <citation type="submission" date="2024-12" db="EMBL/GenBank/DDBJ databases">
        <authorList>
            <person name="Lee Y."/>
        </authorList>
    </citation>
    <scope>NUCLEOTIDE SEQUENCE [LARGE SCALE GENOMIC DNA]</scope>
    <source>
        <strain evidence="1 2">03SUJ4</strain>
    </source>
</reference>
<dbReference type="RefSeq" id="WP_263412514.1">
    <property type="nucleotide sequence ID" value="NZ_BAABBH010000001.1"/>
</dbReference>
<evidence type="ECO:0000313" key="1">
    <source>
        <dbReference type="EMBL" id="MFN2975983.1"/>
    </source>
</evidence>
<sequence>MQVMVEQAWSWKRAARARHGFSFLGLAVGTLLLVSRPANLGAEDTPAAVLDHARSVYAALGSYADTGTVLKEYGPSSRDSQSFSTYFTRAPRHFLFDFRRPEGDRLVVWGDPEAFHVWWKATAQVTAYPNPDNARAITLNDYPTSNTVTKIPPLLYSKANLPGALQHFEPKQMTSSDDGIGHRCYRLDGVTSDSYGGTGNRVNVHDLTLWIDVSSYLVRKIVEQSPAPPGSINRITVVFEPRANPTLDDQLFRFAVPK</sequence>
<name>A0ABW9KLE3_9BACT</name>
<protein>
    <submittedName>
        <fullName evidence="1">LolA family protein</fullName>
    </submittedName>
</protein>
<dbReference type="EMBL" id="JBJYXY010000001">
    <property type="protein sequence ID" value="MFN2975983.1"/>
    <property type="molecule type" value="Genomic_DNA"/>
</dbReference>
<organism evidence="1 2">
    <name type="scientific">Terriglobus aquaticus</name>
    <dbReference type="NCBI Taxonomy" id="940139"/>
    <lineage>
        <taxon>Bacteria</taxon>
        <taxon>Pseudomonadati</taxon>
        <taxon>Acidobacteriota</taxon>
        <taxon>Terriglobia</taxon>
        <taxon>Terriglobales</taxon>
        <taxon>Acidobacteriaceae</taxon>
        <taxon>Terriglobus</taxon>
    </lineage>
</organism>
<accession>A0ABW9KLE3</accession>
<dbReference type="Gene3D" id="2.50.20.10">
    <property type="entry name" value="Lipoprotein localisation LolA/LolB/LppX"/>
    <property type="match status" value="1"/>
</dbReference>
<keyword evidence="2" id="KW-1185">Reference proteome</keyword>